<keyword evidence="4" id="KW-0378">Hydrolase</keyword>
<dbReference type="PANTHER" id="PTHR21666">
    <property type="entry name" value="PEPTIDASE-RELATED"/>
    <property type="match status" value="1"/>
</dbReference>
<dbReference type="CDD" id="cd12797">
    <property type="entry name" value="M23_peptidase"/>
    <property type="match status" value="1"/>
</dbReference>
<evidence type="ECO:0000313" key="11">
    <source>
        <dbReference type="Proteomes" id="UP000063429"/>
    </source>
</evidence>
<evidence type="ECO:0000313" key="10">
    <source>
        <dbReference type="EMBL" id="AKZ61409.1"/>
    </source>
</evidence>
<evidence type="ECO:0000256" key="5">
    <source>
        <dbReference type="ARBA" id="ARBA00022833"/>
    </source>
</evidence>
<organism evidence="10 11">
    <name type="scientific">Herbaspirillum hiltneri N3</name>
    <dbReference type="NCBI Taxonomy" id="1262470"/>
    <lineage>
        <taxon>Bacteria</taxon>
        <taxon>Pseudomonadati</taxon>
        <taxon>Pseudomonadota</taxon>
        <taxon>Betaproteobacteria</taxon>
        <taxon>Burkholderiales</taxon>
        <taxon>Oxalobacteraceae</taxon>
        <taxon>Herbaspirillum</taxon>
    </lineage>
</organism>
<evidence type="ECO:0000256" key="2">
    <source>
        <dbReference type="ARBA" id="ARBA00022670"/>
    </source>
</evidence>
<gene>
    <name evidence="10" type="ORF">F506_00865</name>
</gene>
<keyword evidence="7" id="KW-0812">Transmembrane</keyword>
<evidence type="ECO:0000256" key="6">
    <source>
        <dbReference type="ARBA" id="ARBA00023049"/>
    </source>
</evidence>
<keyword evidence="7" id="KW-1133">Transmembrane helix</keyword>
<dbReference type="InterPro" id="IPR054512">
    <property type="entry name" value="NMB0315-like_N"/>
</dbReference>
<dbReference type="Pfam" id="PF22310">
    <property type="entry name" value="NMB0315_dom_I"/>
    <property type="match status" value="1"/>
</dbReference>
<evidence type="ECO:0000256" key="4">
    <source>
        <dbReference type="ARBA" id="ARBA00022801"/>
    </source>
</evidence>
<dbReference type="Gene3D" id="3.10.450.350">
    <property type="match status" value="2"/>
</dbReference>
<feature type="domain" description="M23ase beta-sheet core" evidence="8">
    <location>
        <begin position="323"/>
        <end position="419"/>
    </location>
</feature>
<keyword evidence="7" id="KW-0472">Membrane</keyword>
<evidence type="ECO:0000259" key="8">
    <source>
        <dbReference type="Pfam" id="PF01551"/>
    </source>
</evidence>
<dbReference type="Pfam" id="PF01551">
    <property type="entry name" value="Peptidase_M23"/>
    <property type="match status" value="1"/>
</dbReference>
<reference evidence="11" key="1">
    <citation type="journal article" date="2015" name="Genome Announc.">
        <title>Complete Genome Sequence of Herbaspirillum hiltneri N3 (DSM 17495), Isolated from Surface-Sterilized Wheat Roots.</title>
        <authorList>
            <person name="Guizelini D."/>
            <person name="Saizaki P.M."/>
            <person name="Coimbra N.A."/>
            <person name="Weiss V.A."/>
            <person name="Faoro H."/>
            <person name="Sfeir M.Z."/>
            <person name="Baura V.A."/>
            <person name="Monteiro R.A."/>
            <person name="Chubatsu L.S."/>
            <person name="Souza E.M."/>
            <person name="Cruz L.M."/>
            <person name="Pedrosa F.O."/>
            <person name="Raittz R.T."/>
            <person name="Marchaukoski J.N."/>
            <person name="Steffens M.B."/>
        </authorList>
    </citation>
    <scope>NUCLEOTIDE SEQUENCE [LARGE SCALE GENOMIC DNA]</scope>
    <source>
        <strain evidence="11">N3</strain>
    </source>
</reference>
<protein>
    <submittedName>
        <fullName evidence="10">Peptidase M23</fullName>
    </submittedName>
</protein>
<evidence type="ECO:0000256" key="7">
    <source>
        <dbReference type="SAM" id="Phobius"/>
    </source>
</evidence>
<accession>A0ABN4HUQ7</accession>
<feature type="domain" description="DD-carboxypeptidase/endopeptidase Mpg-like N-terminal" evidence="9">
    <location>
        <begin position="90"/>
        <end position="152"/>
    </location>
</feature>
<keyword evidence="6" id="KW-0482">Metalloprotease</keyword>
<dbReference type="InterPro" id="IPR016047">
    <property type="entry name" value="M23ase_b-sheet_dom"/>
</dbReference>
<keyword evidence="3" id="KW-0479">Metal-binding</keyword>
<dbReference type="RefSeq" id="WP_053194886.1">
    <property type="nucleotide sequence ID" value="NZ_CP011409.1"/>
</dbReference>
<keyword evidence="11" id="KW-1185">Reference proteome</keyword>
<comment type="cofactor">
    <cofactor evidence="1">
        <name>Zn(2+)</name>
        <dbReference type="ChEBI" id="CHEBI:29105"/>
    </cofactor>
</comment>
<proteinExistence type="predicted"/>
<keyword evidence="2" id="KW-0645">Protease</keyword>
<dbReference type="InterPro" id="IPR011055">
    <property type="entry name" value="Dup_hybrid_motif"/>
</dbReference>
<dbReference type="EMBL" id="CP011409">
    <property type="protein sequence ID" value="AKZ61409.1"/>
    <property type="molecule type" value="Genomic_DNA"/>
</dbReference>
<evidence type="ECO:0000256" key="3">
    <source>
        <dbReference type="ARBA" id="ARBA00022723"/>
    </source>
</evidence>
<sequence length="466" mass="50791">MFPKDKFARVASLYRTTHLLCQEKFHGSSRKTKILSAGALFLGAFTIGAAGFAPAEPDTSDAPVHAIVKDLALPDLQQQVAQLEDREEFYVNEEKVRSGDTLATLLTRLGVDDEAAANFIKSDTLARAVMQLRAGKRVMARTSEDGELQQLTATLSDGRDGQQVNNLVIERSGDTFKASTAPAVLERRVEMRSGQIRSSLFAATDNAQIPDSVATQLVDMFSTNINFASDLRRGDRFNVVYETFYNNGEPVRTGRVLAGEFSNAGNTYQAVWFDEPGSKIGGGYYSFDGKSLKKAFLKSPLAFTRISSGFSMRVHPILGIWKQHTGVDFAAPTGTPIHASGDGVVDFVGKQNGYGNIVVIKHWNNYSTAYGHMSRFATGLRKGDKISQGEVIGFVGMTGWATGPHLHYEFRVSNVPRNPLSVDVPNAQPLSGGQLARFRAVSTDMNRRLSLLRPAGENGNLTVASR</sequence>
<name>A0ABN4HUQ7_9BURK</name>
<dbReference type="SUPFAM" id="SSF51261">
    <property type="entry name" value="Duplicated hybrid motif"/>
    <property type="match status" value="1"/>
</dbReference>
<dbReference type="PANTHER" id="PTHR21666:SF288">
    <property type="entry name" value="CELL DIVISION PROTEIN YTFB"/>
    <property type="match status" value="1"/>
</dbReference>
<dbReference type="Gene3D" id="2.70.70.10">
    <property type="entry name" value="Glucose Permease (Domain IIA)"/>
    <property type="match status" value="1"/>
</dbReference>
<evidence type="ECO:0000256" key="1">
    <source>
        <dbReference type="ARBA" id="ARBA00001947"/>
    </source>
</evidence>
<dbReference type="InterPro" id="IPR050570">
    <property type="entry name" value="Cell_wall_metabolism_enzyme"/>
</dbReference>
<keyword evidence="5" id="KW-0862">Zinc</keyword>
<dbReference type="Proteomes" id="UP000063429">
    <property type="component" value="Chromosome"/>
</dbReference>
<evidence type="ECO:0000259" key="9">
    <source>
        <dbReference type="Pfam" id="PF22310"/>
    </source>
</evidence>
<feature type="transmembrane region" description="Helical" evidence="7">
    <location>
        <begin position="34"/>
        <end position="53"/>
    </location>
</feature>